<evidence type="ECO:0000313" key="1">
    <source>
        <dbReference type="EMBL" id="PRY14751.1"/>
    </source>
</evidence>
<gene>
    <name evidence="1" type="ORF">CLV37_106312</name>
</gene>
<dbReference type="RefSeq" id="WP_106211314.1">
    <property type="nucleotide sequence ID" value="NZ_PVZF01000006.1"/>
</dbReference>
<reference evidence="1 2" key="1">
    <citation type="submission" date="2018-03" db="EMBL/GenBank/DDBJ databases">
        <title>Genomic Encyclopedia of Archaeal and Bacterial Type Strains, Phase II (KMG-II): from individual species to whole genera.</title>
        <authorList>
            <person name="Goeker M."/>
        </authorList>
    </citation>
    <scope>NUCLEOTIDE SEQUENCE [LARGE SCALE GENOMIC DNA]</scope>
    <source>
        <strain evidence="1 2">DSM 19711</strain>
    </source>
</reference>
<sequence length="148" mass="15374">MSIPTTGETTGAPTTEPSTDLVELRVPADPAYLTVVRTASAGLAARLDLTLDEIEDLRIAVDEACTLLLGPTPTDDELVATFRLGEGTLEVEVRGPAPELPERSSFAWAVLEALVGEVFTGTSATGAWIVLRHSRTTGAAASLVTGVG</sequence>
<dbReference type="GO" id="GO:0016301">
    <property type="term" value="F:kinase activity"/>
    <property type="evidence" value="ECO:0007669"/>
    <property type="project" value="UniProtKB-KW"/>
</dbReference>
<dbReference type="Proteomes" id="UP000238083">
    <property type="component" value="Unassembled WGS sequence"/>
</dbReference>
<dbReference type="PANTHER" id="PTHR35526:SF3">
    <property type="entry name" value="ANTI-SIGMA-F FACTOR RSBW"/>
    <property type="match status" value="1"/>
</dbReference>
<organism evidence="1 2">
    <name type="scientific">Kineococcus rhizosphaerae</name>
    <dbReference type="NCBI Taxonomy" id="559628"/>
    <lineage>
        <taxon>Bacteria</taxon>
        <taxon>Bacillati</taxon>
        <taxon>Actinomycetota</taxon>
        <taxon>Actinomycetes</taxon>
        <taxon>Kineosporiales</taxon>
        <taxon>Kineosporiaceae</taxon>
        <taxon>Kineococcus</taxon>
    </lineage>
</organism>
<proteinExistence type="predicted"/>
<name>A0A2T0R405_9ACTN</name>
<dbReference type="InterPro" id="IPR050267">
    <property type="entry name" value="Anti-sigma-factor_SerPK"/>
</dbReference>
<dbReference type="PANTHER" id="PTHR35526">
    <property type="entry name" value="ANTI-SIGMA-F FACTOR RSBW-RELATED"/>
    <property type="match status" value="1"/>
</dbReference>
<keyword evidence="1" id="KW-0418">Kinase</keyword>
<dbReference type="AlphaFoldDB" id="A0A2T0R405"/>
<keyword evidence="2" id="KW-1185">Reference proteome</keyword>
<accession>A0A2T0R405</accession>
<keyword evidence="1" id="KW-0808">Transferase</keyword>
<evidence type="ECO:0000313" key="2">
    <source>
        <dbReference type="Proteomes" id="UP000238083"/>
    </source>
</evidence>
<dbReference type="EMBL" id="PVZF01000006">
    <property type="protein sequence ID" value="PRY14751.1"/>
    <property type="molecule type" value="Genomic_DNA"/>
</dbReference>
<dbReference type="Gene3D" id="3.30.565.10">
    <property type="entry name" value="Histidine kinase-like ATPase, C-terminal domain"/>
    <property type="match status" value="1"/>
</dbReference>
<dbReference type="InterPro" id="IPR036890">
    <property type="entry name" value="HATPase_C_sf"/>
</dbReference>
<comment type="caution">
    <text evidence="1">The sequence shown here is derived from an EMBL/GenBank/DDBJ whole genome shotgun (WGS) entry which is preliminary data.</text>
</comment>
<protein>
    <submittedName>
        <fullName evidence="1">Serine/threonine-protein kinase RsbW</fullName>
    </submittedName>
</protein>
<dbReference type="OrthoDB" id="3694612at2"/>